<name>A0ABR7N7V9_9FIRM</name>
<feature type="transmembrane region" description="Helical" evidence="1">
    <location>
        <begin position="110"/>
        <end position="137"/>
    </location>
</feature>
<accession>A0ABR7N7V9</accession>
<dbReference type="Gene3D" id="1.10.530.10">
    <property type="match status" value="1"/>
</dbReference>
<keyword evidence="1" id="KW-0812">Transmembrane</keyword>
<dbReference type="EMBL" id="JACRSZ010000003">
    <property type="protein sequence ID" value="MBC8572492.1"/>
    <property type="molecule type" value="Genomic_DNA"/>
</dbReference>
<keyword evidence="1" id="KW-0472">Membrane</keyword>
<feature type="transmembrane region" description="Helical" evidence="1">
    <location>
        <begin position="6"/>
        <end position="28"/>
    </location>
</feature>
<evidence type="ECO:0000256" key="1">
    <source>
        <dbReference type="SAM" id="Phobius"/>
    </source>
</evidence>
<feature type="transmembrane region" description="Helical" evidence="1">
    <location>
        <begin position="49"/>
        <end position="70"/>
    </location>
</feature>
<keyword evidence="1" id="KW-1133">Transmembrane helix</keyword>
<keyword evidence="3" id="KW-1185">Reference proteome</keyword>
<gene>
    <name evidence="2" type="ORF">H8716_05225</name>
</gene>
<protein>
    <submittedName>
        <fullName evidence="2">Uncharacterized protein</fullName>
    </submittedName>
</protein>
<evidence type="ECO:0000313" key="3">
    <source>
        <dbReference type="Proteomes" id="UP000657421"/>
    </source>
</evidence>
<organism evidence="2 3">
    <name type="scientific">Jingyaoa shaoxingensis</name>
    <dbReference type="NCBI Taxonomy" id="2763671"/>
    <lineage>
        <taxon>Bacteria</taxon>
        <taxon>Bacillati</taxon>
        <taxon>Bacillota</taxon>
        <taxon>Clostridia</taxon>
        <taxon>Lachnospirales</taxon>
        <taxon>Lachnospiraceae</taxon>
        <taxon>Jingyaoa</taxon>
    </lineage>
</organism>
<evidence type="ECO:0000313" key="2">
    <source>
        <dbReference type="EMBL" id="MBC8572492.1"/>
    </source>
</evidence>
<sequence>MIISSKDLWEIVCSCIFFIILTSIHRLLTPQMYMSVLISRYNRDSRKTLLSTSVRIIYISFVSIVLWHIVGFKEQNIYIGLFLSYFLIFWPVIVQYHLLLFWKNKERIRILIGCILYTGFSILFSVIAIQCIGPMLFEQKVYEVLNNPVYGIILTFLGYLMPIGIEDILSRSAIVIEENVNSFNEKLLVLNRQLEMDSGIIKYYKYEIQKASRENNISEELLSTVIQLEMMNRGAWVIRKAEKLVCKFLPRYAAKKDYSVGLAQIKISTAQKILKESPDAFLMKMFNNAFNIELCAKILKKLSDEYWKFESDYKYVRDWTGDEYQYIAYRYLTDCTEYMNETVLLYGVMLRSKVEKKYDIENIKKELFLIDCMSDINLNENMIIQVFFDVEKVKNRCCLNNILEKQMFNSRIEGYGITEFGLMLYFKEGIEAIKMTQCLAEINIFLRRTYEIDDIRYLPVNNT</sequence>
<comment type="caution">
    <text evidence="2">The sequence shown here is derived from an EMBL/GenBank/DDBJ whole genome shotgun (WGS) entry which is preliminary data.</text>
</comment>
<dbReference type="Proteomes" id="UP000657421">
    <property type="component" value="Unassembled WGS sequence"/>
</dbReference>
<proteinExistence type="predicted"/>
<reference evidence="2 3" key="1">
    <citation type="submission" date="2020-08" db="EMBL/GenBank/DDBJ databases">
        <title>Genome public.</title>
        <authorList>
            <person name="Liu C."/>
            <person name="Sun Q."/>
        </authorList>
    </citation>
    <scope>NUCLEOTIDE SEQUENCE [LARGE SCALE GENOMIC DNA]</scope>
    <source>
        <strain evidence="2 3">NSJ-46</strain>
    </source>
</reference>
<feature type="transmembrane region" description="Helical" evidence="1">
    <location>
        <begin position="76"/>
        <end position="98"/>
    </location>
</feature>
<feature type="transmembrane region" description="Helical" evidence="1">
    <location>
        <begin position="149"/>
        <end position="169"/>
    </location>
</feature>